<dbReference type="AlphaFoldDB" id="A0A480ASD3"/>
<dbReference type="RefSeq" id="WP_137734057.1">
    <property type="nucleotide sequence ID" value="NZ_BJCL01000009.1"/>
</dbReference>
<name>A0A480ASD3_9BURK</name>
<dbReference type="OrthoDB" id="10020197at2"/>
<dbReference type="SUPFAM" id="SSF49899">
    <property type="entry name" value="Concanavalin A-like lectins/glucanases"/>
    <property type="match status" value="1"/>
</dbReference>
<gene>
    <name evidence="1" type="ORF">AQPW35_34020</name>
</gene>
<dbReference type="Proteomes" id="UP000301751">
    <property type="component" value="Unassembled WGS sequence"/>
</dbReference>
<protein>
    <submittedName>
        <fullName evidence="1">Uncharacterized protein</fullName>
    </submittedName>
</protein>
<sequence>MPIQIGAKGASIPGYNFPPHAYIDWLSPAQEALAKQGGDAFDVPARMLKPSSVPLVEALVADGGIATLPAESRDQLASRRPVTAVGTFAGTGAALTITVGFVPDFLVIKDVSGGTRLMWVARNGTWMGRHYPMTAEAAQNDGPIINSDGTITIGVFAAINTNAAQYEWFAYRDNGVGDLLICDHSGNDQPTRTLRYATGAKLKAALFKRDNVAFPVIALAGYPGTRADGSLSTDVTINSDGTITTGQGADINIWSADAGEACTFLGFADGARSIYVTRYMGTGASKVLQTPFDEIEAAFIFPRGASGKAGAFWTSRLAAGTTLSTINETAAAVGAQAVTGVTGGRLTVGTDARCNANGVAYTLIAFRKARQAPGLASGQNYRPLRSTKHMTMPAGAFINCGTSDSLRISGAITLEWWGSHYLTSAVSMPGSGANDDVNSQCPLMWRSNGADGVAGSVSFGLAVIRPVASSGIAAPLWVAVTDLFDLPVANNIQVDNNQPWQTGVPIIPRTMQHLLVTHDGAGLWRVYLNGQLVKERDRNLQQAAPARPNISGGAGHTMCFGARKRTGTPAMTNFQTTLYGGRVYARELSVAEARNNYNALFSDNAATPTPDFTEEWLAANAASGALLPATVNSANNGVASSAAVLLEGV</sequence>
<proteinExistence type="predicted"/>
<dbReference type="EMBL" id="BJCL01000009">
    <property type="protein sequence ID" value="GCL64321.1"/>
    <property type="molecule type" value="Genomic_DNA"/>
</dbReference>
<evidence type="ECO:0000313" key="1">
    <source>
        <dbReference type="EMBL" id="GCL64321.1"/>
    </source>
</evidence>
<dbReference type="InterPro" id="IPR013320">
    <property type="entry name" value="ConA-like_dom_sf"/>
</dbReference>
<reference evidence="2" key="1">
    <citation type="submission" date="2019-03" db="EMBL/GenBank/DDBJ databases">
        <title>Aquabacterium pictum sp.nov., the first bacteriochlorophyll a-containing freshwater bacterium in the genus Aquabacterium of the class Betaproteobacteria.</title>
        <authorList>
            <person name="Hirose S."/>
            <person name="Tank M."/>
            <person name="Hara E."/>
            <person name="Tamaki H."/>
            <person name="Takaichi S."/>
            <person name="Haruta S."/>
            <person name="Hanada S."/>
        </authorList>
    </citation>
    <scope>NUCLEOTIDE SEQUENCE [LARGE SCALE GENOMIC DNA]</scope>
    <source>
        <strain evidence="2">W35</strain>
    </source>
</reference>
<keyword evidence="2" id="KW-1185">Reference proteome</keyword>
<dbReference type="Gene3D" id="2.60.120.200">
    <property type="match status" value="1"/>
</dbReference>
<comment type="caution">
    <text evidence="1">The sequence shown here is derived from an EMBL/GenBank/DDBJ whole genome shotgun (WGS) entry which is preliminary data.</text>
</comment>
<evidence type="ECO:0000313" key="2">
    <source>
        <dbReference type="Proteomes" id="UP000301751"/>
    </source>
</evidence>
<organism evidence="1 2">
    <name type="scientific">Pseudaquabacterium pictum</name>
    <dbReference type="NCBI Taxonomy" id="2315236"/>
    <lineage>
        <taxon>Bacteria</taxon>
        <taxon>Pseudomonadati</taxon>
        <taxon>Pseudomonadota</taxon>
        <taxon>Betaproteobacteria</taxon>
        <taxon>Burkholderiales</taxon>
        <taxon>Sphaerotilaceae</taxon>
        <taxon>Pseudaquabacterium</taxon>
    </lineage>
</organism>
<accession>A0A480ASD3</accession>